<dbReference type="Pfam" id="PF02167">
    <property type="entry name" value="Cytochrom_C1"/>
    <property type="match status" value="1"/>
</dbReference>
<reference evidence="10" key="1">
    <citation type="submission" date="2021-01" db="EMBL/GenBank/DDBJ databases">
        <authorList>
            <person name="Corre E."/>
            <person name="Pelletier E."/>
            <person name="Niang G."/>
            <person name="Scheremetjew M."/>
            <person name="Finn R."/>
            <person name="Kale V."/>
            <person name="Holt S."/>
            <person name="Cochrane G."/>
            <person name="Meng A."/>
            <person name="Brown T."/>
            <person name="Cohen L."/>
        </authorList>
    </citation>
    <scope>NUCLEOTIDE SEQUENCE</scope>
    <source>
        <strain evidence="10">S3</strain>
    </source>
</reference>
<comment type="subcellular location">
    <subcellularLocation>
        <location evidence="1">Membrane</location>
    </subcellularLocation>
</comment>
<dbReference type="AlphaFoldDB" id="A0A7S3II53"/>
<dbReference type="InterPro" id="IPR002326">
    <property type="entry name" value="Cyt_c1"/>
</dbReference>
<evidence type="ECO:0000256" key="5">
    <source>
        <dbReference type="ARBA" id="ARBA00022989"/>
    </source>
</evidence>
<evidence type="ECO:0000313" key="10">
    <source>
        <dbReference type="EMBL" id="CAE0323426.1"/>
    </source>
</evidence>
<dbReference type="GO" id="GO:0009055">
    <property type="term" value="F:electron transfer activity"/>
    <property type="evidence" value="ECO:0007669"/>
    <property type="project" value="InterPro"/>
</dbReference>
<protein>
    <submittedName>
        <fullName evidence="10">Uncharacterized protein</fullName>
    </submittedName>
</protein>
<keyword evidence="6 8" id="KW-0408">Iron</keyword>
<dbReference type="Gene3D" id="1.10.760.10">
    <property type="entry name" value="Cytochrome c-like domain"/>
    <property type="match status" value="1"/>
</dbReference>
<gene>
    <name evidence="10" type="ORF">SINC0208_LOCUS4011</name>
</gene>
<keyword evidence="3 9" id="KW-0812">Transmembrane</keyword>
<dbReference type="GO" id="GO:0005739">
    <property type="term" value="C:mitochondrion"/>
    <property type="evidence" value="ECO:0007669"/>
    <property type="project" value="GOC"/>
</dbReference>
<organism evidence="10">
    <name type="scientific">Strombidium inclinatum</name>
    <dbReference type="NCBI Taxonomy" id="197538"/>
    <lineage>
        <taxon>Eukaryota</taxon>
        <taxon>Sar</taxon>
        <taxon>Alveolata</taxon>
        <taxon>Ciliophora</taxon>
        <taxon>Intramacronucleata</taxon>
        <taxon>Spirotrichea</taxon>
        <taxon>Oligotrichia</taxon>
        <taxon>Strombidiidae</taxon>
        <taxon>Strombidium</taxon>
    </lineage>
</organism>
<sequence>MHQKYDLLVDKGFRQRELMDKMIFFPKIHPGHQKHRSDYFMEWDYRQRVIHDRMWPPYMTVHLAKNANMGVWPPDLTKATSHMPGIINYPYNLLTGYHYNPPFGLDVPEGRYFNPYFDHMIIAMPPQLHDGMIEYDDGTPASAPQMAHDVSEYLQFVAKAKAPDQRVLVSMFMGISLFFYGVSYMFTKYHYVNTYSHRFEVYAVKNGGYKKFREKMFKTHKTPGNWLGQYA</sequence>
<keyword evidence="2 8" id="KW-0349">Heme</keyword>
<dbReference type="SUPFAM" id="SSF46626">
    <property type="entry name" value="Cytochrome c"/>
    <property type="match status" value="1"/>
</dbReference>
<dbReference type="EMBL" id="HBIH01009796">
    <property type="protein sequence ID" value="CAE0323426.1"/>
    <property type="molecule type" value="Transcribed_RNA"/>
</dbReference>
<keyword evidence="7 9" id="KW-0472">Membrane</keyword>
<feature type="transmembrane region" description="Helical" evidence="9">
    <location>
        <begin position="167"/>
        <end position="186"/>
    </location>
</feature>
<evidence type="ECO:0000256" key="1">
    <source>
        <dbReference type="ARBA" id="ARBA00004370"/>
    </source>
</evidence>
<dbReference type="GO" id="GO:0020037">
    <property type="term" value="F:heme binding"/>
    <property type="evidence" value="ECO:0007669"/>
    <property type="project" value="InterPro"/>
</dbReference>
<comment type="cofactor">
    <cofactor evidence="8">
        <name>heme c</name>
        <dbReference type="ChEBI" id="CHEBI:61717"/>
    </cofactor>
    <text evidence="8">Binds 1 heme c group covalently per subunit.</text>
</comment>
<proteinExistence type="predicted"/>
<keyword evidence="5 9" id="KW-1133">Transmembrane helix</keyword>
<evidence type="ECO:0000256" key="4">
    <source>
        <dbReference type="ARBA" id="ARBA00022723"/>
    </source>
</evidence>
<evidence type="ECO:0000256" key="2">
    <source>
        <dbReference type="ARBA" id="ARBA00022617"/>
    </source>
</evidence>
<dbReference type="PANTHER" id="PTHR10266">
    <property type="entry name" value="CYTOCHROME C1"/>
    <property type="match status" value="1"/>
</dbReference>
<accession>A0A7S3II53</accession>
<dbReference type="GO" id="GO:0016020">
    <property type="term" value="C:membrane"/>
    <property type="evidence" value="ECO:0007669"/>
    <property type="project" value="UniProtKB-SubCell"/>
</dbReference>
<feature type="binding site" description="covalent" evidence="8">
    <location>
        <position position="124"/>
    </location>
    <ligand>
        <name>heme c</name>
        <dbReference type="ChEBI" id="CHEBI:61717"/>
    </ligand>
</feature>
<dbReference type="PANTHER" id="PTHR10266:SF3">
    <property type="entry name" value="CYTOCHROME C1, HEME PROTEIN, MITOCHONDRIAL"/>
    <property type="match status" value="1"/>
</dbReference>
<dbReference type="PRINTS" id="PR00603">
    <property type="entry name" value="CYTOCHROMEC1"/>
</dbReference>
<dbReference type="InterPro" id="IPR036909">
    <property type="entry name" value="Cyt_c-like_dom_sf"/>
</dbReference>
<dbReference type="GO" id="GO:0006122">
    <property type="term" value="P:mitochondrial electron transport, ubiquinol to cytochrome c"/>
    <property type="evidence" value="ECO:0007669"/>
    <property type="project" value="TreeGrafter"/>
</dbReference>
<keyword evidence="4 8" id="KW-0479">Metal-binding</keyword>
<evidence type="ECO:0000256" key="6">
    <source>
        <dbReference type="ARBA" id="ARBA00023004"/>
    </source>
</evidence>
<evidence type="ECO:0000256" key="3">
    <source>
        <dbReference type="ARBA" id="ARBA00022692"/>
    </source>
</evidence>
<dbReference type="GO" id="GO:0046872">
    <property type="term" value="F:metal ion binding"/>
    <property type="evidence" value="ECO:0007669"/>
    <property type="project" value="UniProtKB-KW"/>
</dbReference>
<evidence type="ECO:0000256" key="9">
    <source>
        <dbReference type="SAM" id="Phobius"/>
    </source>
</evidence>
<evidence type="ECO:0000256" key="8">
    <source>
        <dbReference type="PIRSR" id="PIRSR602326-1"/>
    </source>
</evidence>
<evidence type="ECO:0000256" key="7">
    <source>
        <dbReference type="ARBA" id="ARBA00023136"/>
    </source>
</evidence>
<name>A0A7S3II53_9SPIT</name>